<gene>
    <name evidence="1" type="ORF">F5147DRAFT_557865</name>
</gene>
<dbReference type="RefSeq" id="XP_041292373.1">
    <property type="nucleotide sequence ID" value="XM_041430538.1"/>
</dbReference>
<keyword evidence="2" id="KW-1185">Reference proteome</keyword>
<evidence type="ECO:0000313" key="1">
    <source>
        <dbReference type="EMBL" id="KAG2107642.1"/>
    </source>
</evidence>
<name>A0A9P7JTA7_9AGAM</name>
<evidence type="ECO:0000313" key="2">
    <source>
        <dbReference type="Proteomes" id="UP000823399"/>
    </source>
</evidence>
<feature type="non-terminal residue" evidence="1">
    <location>
        <position position="1"/>
    </location>
</feature>
<organism evidence="1 2">
    <name type="scientific">Suillus discolor</name>
    <dbReference type="NCBI Taxonomy" id="1912936"/>
    <lineage>
        <taxon>Eukaryota</taxon>
        <taxon>Fungi</taxon>
        <taxon>Dikarya</taxon>
        <taxon>Basidiomycota</taxon>
        <taxon>Agaricomycotina</taxon>
        <taxon>Agaricomycetes</taxon>
        <taxon>Agaricomycetidae</taxon>
        <taxon>Boletales</taxon>
        <taxon>Suillineae</taxon>
        <taxon>Suillaceae</taxon>
        <taxon>Suillus</taxon>
    </lineage>
</organism>
<protein>
    <submittedName>
        <fullName evidence="1">Uncharacterized protein</fullName>
    </submittedName>
</protein>
<accession>A0A9P7JTA7</accession>
<dbReference type="OrthoDB" id="3269001at2759"/>
<dbReference type="EMBL" id="JABBWM010000030">
    <property type="protein sequence ID" value="KAG2107642.1"/>
    <property type="molecule type" value="Genomic_DNA"/>
</dbReference>
<proteinExistence type="predicted"/>
<dbReference type="GeneID" id="64692797"/>
<dbReference type="AlphaFoldDB" id="A0A9P7JTA7"/>
<feature type="non-terminal residue" evidence="1">
    <location>
        <position position="50"/>
    </location>
</feature>
<dbReference type="Proteomes" id="UP000823399">
    <property type="component" value="Unassembled WGS sequence"/>
</dbReference>
<reference evidence="1" key="1">
    <citation type="journal article" date="2020" name="New Phytol.">
        <title>Comparative genomics reveals dynamic genome evolution in host specialist ectomycorrhizal fungi.</title>
        <authorList>
            <person name="Lofgren L.A."/>
            <person name="Nguyen N.H."/>
            <person name="Vilgalys R."/>
            <person name="Ruytinx J."/>
            <person name="Liao H.L."/>
            <person name="Branco S."/>
            <person name="Kuo A."/>
            <person name="LaButti K."/>
            <person name="Lipzen A."/>
            <person name="Andreopoulos W."/>
            <person name="Pangilinan J."/>
            <person name="Riley R."/>
            <person name="Hundley H."/>
            <person name="Na H."/>
            <person name="Barry K."/>
            <person name="Grigoriev I.V."/>
            <person name="Stajich J.E."/>
            <person name="Kennedy P.G."/>
        </authorList>
    </citation>
    <scope>NUCLEOTIDE SEQUENCE</scope>
    <source>
        <strain evidence="1">FC423</strain>
    </source>
</reference>
<sequence length="50" mass="5799">PGAVKTSNNHATQHLAECLRSFRLINTWWAFPFEQFNGMIQKTRTNHQLG</sequence>
<comment type="caution">
    <text evidence="1">The sequence shown here is derived from an EMBL/GenBank/DDBJ whole genome shotgun (WGS) entry which is preliminary data.</text>
</comment>